<accession>A0A7C8I319</accession>
<dbReference type="GO" id="GO:0043066">
    <property type="term" value="P:negative regulation of apoptotic process"/>
    <property type="evidence" value="ECO:0007669"/>
    <property type="project" value="TreeGrafter"/>
</dbReference>
<evidence type="ECO:0000313" key="4">
    <source>
        <dbReference type="Proteomes" id="UP000481861"/>
    </source>
</evidence>
<feature type="domain" description="Nascent polypeptide-associated complex subunit alpha-like UBA" evidence="2">
    <location>
        <begin position="96"/>
        <end position="136"/>
    </location>
</feature>
<protein>
    <recommendedName>
        <fullName evidence="2">Nascent polypeptide-associated complex subunit alpha-like UBA domain-containing protein</fullName>
    </recommendedName>
</protein>
<dbReference type="InterPro" id="IPR052617">
    <property type="entry name" value="Huntingtin-int_K"/>
</dbReference>
<dbReference type="Pfam" id="PF19026">
    <property type="entry name" value="UBA_HYPK"/>
    <property type="match status" value="1"/>
</dbReference>
<proteinExistence type="predicted"/>
<dbReference type="AlphaFoldDB" id="A0A7C8I319"/>
<feature type="compositionally biased region" description="Low complexity" evidence="1">
    <location>
        <begin position="1"/>
        <end position="11"/>
    </location>
</feature>
<dbReference type="GO" id="GO:0050821">
    <property type="term" value="P:protein stabilization"/>
    <property type="evidence" value="ECO:0007669"/>
    <property type="project" value="TreeGrafter"/>
</dbReference>
<organism evidence="3 4">
    <name type="scientific">Massariosphaeria phaeospora</name>
    <dbReference type="NCBI Taxonomy" id="100035"/>
    <lineage>
        <taxon>Eukaryota</taxon>
        <taxon>Fungi</taxon>
        <taxon>Dikarya</taxon>
        <taxon>Ascomycota</taxon>
        <taxon>Pezizomycotina</taxon>
        <taxon>Dothideomycetes</taxon>
        <taxon>Pleosporomycetidae</taxon>
        <taxon>Pleosporales</taxon>
        <taxon>Pleosporales incertae sedis</taxon>
        <taxon>Massariosphaeria</taxon>
    </lineage>
</organism>
<keyword evidence="4" id="KW-1185">Reference proteome</keyword>
<evidence type="ECO:0000259" key="2">
    <source>
        <dbReference type="Pfam" id="PF19026"/>
    </source>
</evidence>
<comment type="caution">
    <text evidence="3">The sequence shown here is derived from an EMBL/GenBank/DDBJ whole genome shotgun (WGS) entry which is preliminary data.</text>
</comment>
<feature type="compositionally biased region" description="Basic and acidic residues" evidence="1">
    <location>
        <begin position="64"/>
        <end position="74"/>
    </location>
</feature>
<sequence length="141" mass="14514">MSDSSSSGTPISTPPPESPATMAEEPQPSTIHEGAADPHAPTGTAEDRKAAAALSSLDTQDDDATGKKETDSKALGEAMKNLRVQDAGAAEKKKTVKVEPADIALLVSELELSKAKATELLRAHDGSAVQAMTSFITPAFA</sequence>
<feature type="region of interest" description="Disordered" evidence="1">
    <location>
        <begin position="1"/>
        <end position="79"/>
    </location>
</feature>
<evidence type="ECO:0000313" key="3">
    <source>
        <dbReference type="EMBL" id="KAF2868006.1"/>
    </source>
</evidence>
<name>A0A7C8I319_9PLEO</name>
<gene>
    <name evidence="3" type="ORF">BDV95DRAFT_581111</name>
</gene>
<dbReference type="CDD" id="cd14361">
    <property type="entry name" value="UBA_HYPK"/>
    <property type="match status" value="1"/>
</dbReference>
<dbReference type="Proteomes" id="UP000481861">
    <property type="component" value="Unassembled WGS sequence"/>
</dbReference>
<evidence type="ECO:0000256" key="1">
    <source>
        <dbReference type="SAM" id="MobiDB-lite"/>
    </source>
</evidence>
<reference evidence="3 4" key="1">
    <citation type="submission" date="2020-01" db="EMBL/GenBank/DDBJ databases">
        <authorList>
            <consortium name="DOE Joint Genome Institute"/>
            <person name="Haridas S."/>
            <person name="Albert R."/>
            <person name="Binder M."/>
            <person name="Bloem J."/>
            <person name="Labutti K."/>
            <person name="Salamov A."/>
            <person name="Andreopoulos B."/>
            <person name="Baker S.E."/>
            <person name="Barry K."/>
            <person name="Bills G."/>
            <person name="Bluhm B.H."/>
            <person name="Cannon C."/>
            <person name="Castanera R."/>
            <person name="Culley D.E."/>
            <person name="Daum C."/>
            <person name="Ezra D."/>
            <person name="Gonzalez J.B."/>
            <person name="Henrissat B."/>
            <person name="Kuo A."/>
            <person name="Liang C."/>
            <person name="Lipzen A."/>
            <person name="Lutzoni F."/>
            <person name="Magnuson J."/>
            <person name="Mondo S."/>
            <person name="Nolan M."/>
            <person name="Ohm R."/>
            <person name="Pangilinan J."/>
            <person name="Park H.-J.H."/>
            <person name="Ramirez L."/>
            <person name="Alfaro M."/>
            <person name="Sun H."/>
            <person name="Tritt A."/>
            <person name="Yoshinaga Y."/>
            <person name="Zwiers L.-H.L."/>
            <person name="Turgeon B.G."/>
            <person name="Goodwin S.B."/>
            <person name="Spatafora J.W."/>
            <person name="Crous P.W."/>
            <person name="Grigoriev I.V."/>
        </authorList>
    </citation>
    <scope>NUCLEOTIDE SEQUENCE [LARGE SCALE GENOMIC DNA]</scope>
    <source>
        <strain evidence="3 4">CBS 611.86</strain>
    </source>
</reference>
<dbReference type="InterPro" id="IPR038922">
    <property type="entry name" value="HYPK_UBA"/>
</dbReference>
<dbReference type="PANTHER" id="PTHR31184">
    <property type="entry name" value="HUNTINGTIN-INTERACTING PROTEIN K FAMILY MEMBER"/>
    <property type="match status" value="1"/>
</dbReference>
<dbReference type="PANTHER" id="PTHR31184:SF2">
    <property type="entry name" value="HUNTINGTIN-INTERACTING PROTEIN K"/>
    <property type="match status" value="1"/>
</dbReference>
<dbReference type="OrthoDB" id="285219at2759"/>
<dbReference type="EMBL" id="JAADJZ010000021">
    <property type="protein sequence ID" value="KAF2868006.1"/>
    <property type="molecule type" value="Genomic_DNA"/>
</dbReference>
<dbReference type="InterPro" id="IPR044034">
    <property type="entry name" value="NAC-like_UBA"/>
</dbReference>